<evidence type="ECO:0000256" key="2">
    <source>
        <dbReference type="ARBA" id="ARBA00006825"/>
    </source>
</evidence>
<dbReference type="GO" id="GO:0016853">
    <property type="term" value="F:isomerase activity"/>
    <property type="evidence" value="ECO:0007669"/>
    <property type="project" value="UniProtKB-KW"/>
</dbReference>
<feature type="binding site" evidence="9">
    <location>
        <position position="218"/>
    </location>
    <ligand>
        <name>1-deoxy-D-xylulose 5-phosphate</name>
        <dbReference type="ChEBI" id="CHEBI:57792"/>
    </ligand>
</feature>
<dbReference type="SUPFAM" id="SSF55347">
    <property type="entry name" value="Glyceraldehyde-3-phosphate dehydrogenase-like, C-terminal domain"/>
    <property type="match status" value="1"/>
</dbReference>
<dbReference type="FunFam" id="3.40.50.720:FF:000045">
    <property type="entry name" value="1-deoxy-D-xylulose 5-phosphate reductoisomerase"/>
    <property type="match status" value="1"/>
</dbReference>
<evidence type="ECO:0000256" key="1">
    <source>
        <dbReference type="ARBA" id="ARBA00005094"/>
    </source>
</evidence>
<dbReference type="UniPathway" id="UPA00056">
    <property type="reaction ID" value="UER00092"/>
</dbReference>
<dbReference type="NCBIfam" id="NF009114">
    <property type="entry name" value="PRK12464.1"/>
    <property type="match status" value="1"/>
</dbReference>
<comment type="caution">
    <text evidence="9">Lacks conserved residue(s) required for the propagation of feature annotation.</text>
</comment>
<feature type="domain" description="1-deoxy-D-xylulose 5-phosphate reductoisomerase N-terminal" evidence="10">
    <location>
        <begin position="7"/>
        <end position="133"/>
    </location>
</feature>
<feature type="binding site" evidence="9">
    <location>
        <position position="206"/>
    </location>
    <ligand>
        <name>NADPH</name>
        <dbReference type="ChEBI" id="CHEBI:57783"/>
    </ligand>
</feature>
<feature type="domain" description="DXP reductoisomerase C-terminal" evidence="12">
    <location>
        <begin position="262"/>
        <end position="378"/>
    </location>
</feature>
<comment type="catalytic activity">
    <reaction evidence="8">
        <text>2-C-methyl-D-erythritol 4-phosphate + NADP(+) = 1-deoxy-D-xylulose 5-phosphate + NADPH + H(+)</text>
        <dbReference type="Rhea" id="RHEA:13717"/>
        <dbReference type="ChEBI" id="CHEBI:15378"/>
        <dbReference type="ChEBI" id="CHEBI:57783"/>
        <dbReference type="ChEBI" id="CHEBI:57792"/>
        <dbReference type="ChEBI" id="CHEBI:58262"/>
        <dbReference type="ChEBI" id="CHEBI:58349"/>
        <dbReference type="EC" id="1.1.1.267"/>
    </reaction>
    <physiologicalReaction direction="right-to-left" evidence="8">
        <dbReference type="Rhea" id="RHEA:13719"/>
    </physiologicalReaction>
</comment>
<dbReference type="AlphaFoldDB" id="A0A1W2HBU8"/>
<keyword evidence="6 9" id="KW-0464">Manganese</keyword>
<dbReference type="GO" id="GO:0030604">
    <property type="term" value="F:1-deoxy-D-xylulose-5-phosphate reductoisomerase activity"/>
    <property type="evidence" value="ECO:0007669"/>
    <property type="project" value="UniProtKB-UniRule"/>
</dbReference>
<evidence type="ECO:0000256" key="8">
    <source>
        <dbReference type="ARBA" id="ARBA00048543"/>
    </source>
</evidence>
<dbReference type="RefSeq" id="WP_084123694.1">
    <property type="nucleotide sequence ID" value="NZ_LT838813.1"/>
</dbReference>
<dbReference type="EMBL" id="LT838813">
    <property type="protein sequence ID" value="SMD46353.1"/>
    <property type="molecule type" value="Genomic_DNA"/>
</dbReference>
<dbReference type="InterPro" id="IPR013512">
    <property type="entry name" value="DXP_reductoisomerase_N"/>
</dbReference>
<evidence type="ECO:0000256" key="7">
    <source>
        <dbReference type="ARBA" id="ARBA00023229"/>
    </source>
</evidence>
<dbReference type="Proteomes" id="UP000192333">
    <property type="component" value="Chromosome I"/>
</dbReference>
<dbReference type="InterPro" id="IPR036169">
    <property type="entry name" value="DXPR_C_sf"/>
</dbReference>
<organism evidence="13 14">
    <name type="scientific">Aquiflexum balticum DSM 16537</name>
    <dbReference type="NCBI Taxonomy" id="758820"/>
    <lineage>
        <taxon>Bacteria</taxon>
        <taxon>Pseudomonadati</taxon>
        <taxon>Bacteroidota</taxon>
        <taxon>Cytophagia</taxon>
        <taxon>Cytophagales</taxon>
        <taxon>Cyclobacteriaceae</taxon>
        <taxon>Aquiflexum</taxon>
    </lineage>
</organism>
<feature type="domain" description="1-deoxy-D-xylulose 5-phosphate reductoisomerase C-terminal" evidence="11">
    <location>
        <begin position="147"/>
        <end position="230"/>
    </location>
</feature>
<feature type="binding site" evidence="9">
    <location>
        <position position="126"/>
    </location>
    <ligand>
        <name>1-deoxy-D-xylulose 5-phosphate</name>
        <dbReference type="ChEBI" id="CHEBI:57792"/>
    </ligand>
</feature>
<evidence type="ECO:0000313" key="14">
    <source>
        <dbReference type="Proteomes" id="UP000192333"/>
    </source>
</evidence>
<reference evidence="14" key="1">
    <citation type="submission" date="2017-04" db="EMBL/GenBank/DDBJ databases">
        <authorList>
            <person name="Varghese N."/>
            <person name="Submissions S."/>
        </authorList>
    </citation>
    <scope>NUCLEOTIDE SEQUENCE [LARGE SCALE GENOMIC DNA]</scope>
    <source>
        <strain evidence="14">DSM 16537</strain>
    </source>
</reference>
<accession>A0A1W2HBU8</accession>
<keyword evidence="13" id="KW-0413">Isomerase</keyword>
<keyword evidence="14" id="KW-1185">Reference proteome</keyword>
<feature type="binding site" evidence="9">
    <location>
        <position position="13"/>
    </location>
    <ligand>
        <name>NADPH</name>
        <dbReference type="ChEBI" id="CHEBI:57783"/>
    </ligand>
</feature>
<dbReference type="GO" id="GO:0070402">
    <property type="term" value="F:NADPH binding"/>
    <property type="evidence" value="ECO:0007669"/>
    <property type="project" value="InterPro"/>
</dbReference>
<dbReference type="OrthoDB" id="9806546at2"/>
<feature type="binding site" evidence="9">
    <location>
        <position position="177"/>
    </location>
    <ligand>
        <name>1-deoxy-D-xylulose 5-phosphate</name>
        <dbReference type="ChEBI" id="CHEBI:57792"/>
    </ligand>
</feature>
<evidence type="ECO:0000256" key="9">
    <source>
        <dbReference type="HAMAP-Rule" id="MF_00183"/>
    </source>
</evidence>
<feature type="binding site" evidence="9">
    <location>
        <position position="152"/>
    </location>
    <ligand>
        <name>1-deoxy-D-xylulose 5-phosphate</name>
        <dbReference type="ChEBI" id="CHEBI:57792"/>
    </ligand>
</feature>
<feature type="binding site" evidence="9">
    <location>
        <position position="125"/>
    </location>
    <ligand>
        <name>NADPH</name>
        <dbReference type="ChEBI" id="CHEBI:57783"/>
    </ligand>
</feature>
<dbReference type="Pfam" id="PF13288">
    <property type="entry name" value="DXPR_C"/>
    <property type="match status" value="1"/>
</dbReference>
<feature type="binding site" evidence="9">
    <location>
        <position position="222"/>
    </location>
    <ligand>
        <name>1-deoxy-D-xylulose 5-phosphate</name>
        <dbReference type="ChEBI" id="CHEBI:57792"/>
    </ligand>
</feature>
<comment type="similarity">
    <text evidence="2 9">Belongs to the DXR family.</text>
</comment>
<proteinExistence type="inferred from homology"/>
<evidence type="ECO:0000259" key="12">
    <source>
        <dbReference type="Pfam" id="PF13288"/>
    </source>
</evidence>
<keyword evidence="7 9" id="KW-0414">Isoprene biosynthesis</keyword>
<keyword evidence="5 9" id="KW-0560">Oxidoreductase</keyword>
<dbReference type="PANTHER" id="PTHR30525">
    <property type="entry name" value="1-DEOXY-D-XYLULOSE 5-PHOSPHATE REDUCTOISOMERASE"/>
    <property type="match status" value="1"/>
</dbReference>
<keyword evidence="3 9" id="KW-0479">Metal-binding</keyword>
<dbReference type="SUPFAM" id="SSF69055">
    <property type="entry name" value="1-deoxy-D-xylulose-5-phosphate reductoisomerase, C-terminal domain"/>
    <property type="match status" value="1"/>
</dbReference>
<feature type="binding site" evidence="9">
    <location>
        <position position="16"/>
    </location>
    <ligand>
        <name>NADPH</name>
        <dbReference type="ChEBI" id="CHEBI:57783"/>
    </ligand>
</feature>
<feature type="binding site" evidence="9">
    <location>
        <position position="41"/>
    </location>
    <ligand>
        <name>NADPH</name>
        <dbReference type="ChEBI" id="CHEBI:57783"/>
    </ligand>
</feature>
<dbReference type="Pfam" id="PF02670">
    <property type="entry name" value="DXP_reductoisom"/>
    <property type="match status" value="1"/>
</dbReference>
<feature type="binding site" evidence="9">
    <location>
        <position position="213"/>
    </location>
    <ligand>
        <name>1-deoxy-D-xylulose 5-phosphate</name>
        <dbReference type="ChEBI" id="CHEBI:57792"/>
    </ligand>
</feature>
<dbReference type="PANTHER" id="PTHR30525:SF0">
    <property type="entry name" value="1-DEOXY-D-XYLULOSE 5-PHOSPHATE REDUCTOISOMERASE, CHLOROPLASTIC"/>
    <property type="match status" value="1"/>
</dbReference>
<dbReference type="InterPro" id="IPR026877">
    <property type="entry name" value="DXPR_C"/>
</dbReference>
<dbReference type="PIRSF" id="PIRSF006205">
    <property type="entry name" value="Dxp_reductismrs"/>
    <property type="match status" value="1"/>
</dbReference>
<dbReference type="InterPro" id="IPR036291">
    <property type="entry name" value="NAD(P)-bd_dom_sf"/>
</dbReference>
<keyword evidence="9" id="KW-0460">Magnesium</keyword>
<dbReference type="InterPro" id="IPR013644">
    <property type="entry name" value="DXP_reductoisomerase_C"/>
</dbReference>
<dbReference type="GO" id="GO:0030145">
    <property type="term" value="F:manganese ion binding"/>
    <property type="evidence" value="ECO:0007669"/>
    <property type="project" value="TreeGrafter"/>
</dbReference>
<dbReference type="GO" id="GO:0051484">
    <property type="term" value="P:isopentenyl diphosphate biosynthetic process, methylerythritol 4-phosphate pathway involved in terpenoid biosynthetic process"/>
    <property type="evidence" value="ECO:0007669"/>
    <property type="project" value="UniProtKB-ARBA"/>
</dbReference>
<evidence type="ECO:0000259" key="11">
    <source>
        <dbReference type="Pfam" id="PF08436"/>
    </source>
</evidence>
<comment type="function">
    <text evidence="9">Catalyzes the NADPH-dependent rearrangement and reduction of 1-deoxy-D-xylulose-5-phosphate (DXP) to 2-C-methyl-D-erythritol 4-phosphate (MEP).</text>
</comment>
<dbReference type="Pfam" id="PF08436">
    <property type="entry name" value="DXP_redisom_C"/>
    <property type="match status" value="1"/>
</dbReference>
<gene>
    <name evidence="9" type="primary">dxr</name>
    <name evidence="13" type="ORF">SAMN00777080_5038</name>
</gene>
<feature type="binding site" evidence="9">
    <location>
        <position position="15"/>
    </location>
    <ligand>
        <name>NADPH</name>
        <dbReference type="ChEBI" id="CHEBI:57783"/>
    </ligand>
</feature>
<feature type="binding site" evidence="9">
    <location>
        <position position="222"/>
    </location>
    <ligand>
        <name>Mn(2+)</name>
        <dbReference type="ChEBI" id="CHEBI:29035"/>
    </ligand>
</feature>
<sequence>MSGKKNVAILGSTGSIGTQTLDVIQSHPEKFQVEVLTAQNNADLLIEQALKFQPNCVVIANESLYQKVKDALIPHDIKVFAGDQAIADVVTMESIDLVLTALVGYSGLIPTIKAIEAGKQIALANKETLVVAGELITQLARDKGVNIYPVDSEHSAIFQCLVGEFHNPIEKIILTASGGPFRGKDREFLAKVTKAQALKHPNWDMGAKITIDSASLMNKGLEVIEAKWLFGVSKEQIDVVVHPQSIIHSLIQFEDGSIKAQLGLPDMRIPIQFALSFPERFKSDFPRFDFVNYPSLTFEKPDMETFRNLGLAFEALKKGGNAPCILNAANEIAVAAFLHDEIGFLEMSDLIETTLERTTFIQKPSLLDYIETDKMSRKITEELIKSKV</sequence>
<dbReference type="SUPFAM" id="SSF51735">
    <property type="entry name" value="NAD(P)-binding Rossmann-fold domains"/>
    <property type="match status" value="1"/>
</dbReference>
<evidence type="ECO:0000313" key="13">
    <source>
        <dbReference type="EMBL" id="SMD46353.1"/>
    </source>
</evidence>
<protein>
    <recommendedName>
        <fullName evidence="9">1-deoxy-D-xylulose 5-phosphate reductoisomerase</fullName>
        <shortName evidence="9">DXP reductoisomerase</shortName>
        <ecNumber evidence="9">1.1.1.267</ecNumber>
    </recommendedName>
    <alternativeName>
        <fullName evidence="9">1-deoxyxylulose-5-phosphate reductoisomerase</fullName>
    </alternativeName>
    <alternativeName>
        <fullName evidence="9">2-C-methyl-D-erythritol 4-phosphate synthase</fullName>
    </alternativeName>
</protein>
<feature type="binding site" evidence="9">
    <location>
        <position position="14"/>
    </location>
    <ligand>
        <name>NADPH</name>
        <dbReference type="ChEBI" id="CHEBI:57783"/>
    </ligand>
</feature>
<dbReference type="Gene3D" id="3.40.50.720">
    <property type="entry name" value="NAD(P)-binding Rossmann-like Domain"/>
    <property type="match status" value="1"/>
</dbReference>
<feature type="binding site" evidence="9">
    <location>
        <position position="153"/>
    </location>
    <ligand>
        <name>1-deoxy-D-xylulose 5-phosphate</name>
        <dbReference type="ChEBI" id="CHEBI:57792"/>
    </ligand>
</feature>
<feature type="binding site" evidence="9">
    <location>
        <position position="219"/>
    </location>
    <ligand>
        <name>1-deoxy-D-xylulose 5-phosphate</name>
        <dbReference type="ChEBI" id="CHEBI:57792"/>
    </ligand>
</feature>
<dbReference type="HAMAP" id="MF_00183">
    <property type="entry name" value="DXP_reductoisom"/>
    <property type="match status" value="1"/>
</dbReference>
<feature type="binding site" evidence="9">
    <location>
        <position position="151"/>
    </location>
    <ligand>
        <name>Mn(2+)</name>
        <dbReference type="ChEBI" id="CHEBI:29035"/>
    </ligand>
</feature>
<dbReference type="InterPro" id="IPR003821">
    <property type="entry name" value="DXP_reductoisomerase"/>
</dbReference>
<dbReference type="EC" id="1.1.1.267" evidence="9"/>
<dbReference type="Gene3D" id="1.10.1740.10">
    <property type="match status" value="1"/>
</dbReference>
<comment type="cofactor">
    <cofactor evidence="9">
        <name>Mg(2+)</name>
        <dbReference type="ChEBI" id="CHEBI:18420"/>
    </cofactor>
    <cofactor evidence="9">
        <name>Mn(2+)</name>
        <dbReference type="ChEBI" id="CHEBI:29035"/>
    </cofactor>
</comment>
<feature type="binding site" evidence="9">
    <location>
        <position position="127"/>
    </location>
    <ligand>
        <name>NADPH</name>
        <dbReference type="ChEBI" id="CHEBI:57783"/>
    </ligand>
</feature>
<evidence type="ECO:0000256" key="6">
    <source>
        <dbReference type="ARBA" id="ARBA00023211"/>
    </source>
</evidence>
<name>A0A1W2HBU8_9BACT</name>
<comment type="pathway">
    <text evidence="1 9">Isoprenoid biosynthesis; isopentenyl diphosphate biosynthesis via DXP pathway; isopentenyl diphosphate from 1-deoxy-D-xylulose 5-phosphate: step 1/6.</text>
</comment>
<evidence type="ECO:0000256" key="4">
    <source>
        <dbReference type="ARBA" id="ARBA00022857"/>
    </source>
</evidence>
<evidence type="ECO:0000256" key="5">
    <source>
        <dbReference type="ARBA" id="ARBA00023002"/>
    </source>
</evidence>
<feature type="binding site" evidence="9">
    <location>
        <position position="200"/>
    </location>
    <ligand>
        <name>1-deoxy-D-xylulose 5-phosphate</name>
        <dbReference type="ChEBI" id="CHEBI:57792"/>
    </ligand>
</feature>
<evidence type="ECO:0000259" key="10">
    <source>
        <dbReference type="Pfam" id="PF02670"/>
    </source>
</evidence>
<dbReference type="STRING" id="758820.SAMN00777080_5038"/>
<dbReference type="NCBIfam" id="TIGR00243">
    <property type="entry name" value="Dxr"/>
    <property type="match status" value="1"/>
</dbReference>
<feature type="binding site" evidence="9">
    <location>
        <position position="153"/>
    </location>
    <ligand>
        <name>Mn(2+)</name>
        <dbReference type="ChEBI" id="CHEBI:29035"/>
    </ligand>
</feature>
<keyword evidence="4 9" id="KW-0521">NADP</keyword>
<evidence type="ECO:0000256" key="3">
    <source>
        <dbReference type="ARBA" id="ARBA00022723"/>
    </source>
</evidence>